<accession>A0A3P5X8N5</accession>
<evidence type="ECO:0000256" key="1">
    <source>
        <dbReference type="SAM" id="Phobius"/>
    </source>
</evidence>
<keyword evidence="4" id="KW-1185">Reference proteome</keyword>
<gene>
    <name evidence="3" type="ORF">FILTAD_01096</name>
</gene>
<feature type="transmembrane region" description="Helical" evidence="1">
    <location>
        <begin position="36"/>
        <end position="61"/>
    </location>
</feature>
<feature type="domain" description="DUF3899" evidence="2">
    <location>
        <begin position="33"/>
        <end position="116"/>
    </location>
</feature>
<dbReference type="Pfam" id="PF13038">
    <property type="entry name" value="DUF3899"/>
    <property type="match status" value="1"/>
</dbReference>
<name>A0A3P5X8N5_9BACL</name>
<proteinExistence type="predicted"/>
<dbReference type="InterPro" id="IPR025007">
    <property type="entry name" value="DUF3899"/>
</dbReference>
<sequence length="124" mass="14010">MTNRLVTIFSFIPLLIFLLVRLLSPSKMIHFLNGTFYIGLLFLVVGSALTLIQGGFFNAFARNSKRFFSTLSKKEQVIREVHQQKAQANGYERSFPVTKYILLLGCIYCLIGVAGSIAFSYFGR</sequence>
<keyword evidence="1" id="KW-0472">Membrane</keyword>
<dbReference type="EMBL" id="UXAV01000031">
    <property type="protein sequence ID" value="VDC24799.1"/>
    <property type="molecule type" value="Genomic_DNA"/>
</dbReference>
<protein>
    <recommendedName>
        <fullName evidence="2">DUF3899 domain-containing protein</fullName>
    </recommendedName>
</protein>
<keyword evidence="1" id="KW-1133">Transmembrane helix</keyword>
<dbReference type="RefSeq" id="WP_124069522.1">
    <property type="nucleotide sequence ID" value="NZ_CBCRXF010000015.1"/>
</dbReference>
<reference evidence="3 4" key="1">
    <citation type="submission" date="2018-11" db="EMBL/GenBank/DDBJ databases">
        <authorList>
            <person name="Criscuolo A."/>
        </authorList>
    </citation>
    <scope>NUCLEOTIDE SEQUENCE [LARGE SCALE GENOMIC DNA]</scope>
    <source>
        <strain evidence="3">ATB-66</strain>
    </source>
</reference>
<dbReference type="Proteomes" id="UP000270468">
    <property type="component" value="Unassembled WGS sequence"/>
</dbReference>
<keyword evidence="1" id="KW-0812">Transmembrane</keyword>
<evidence type="ECO:0000259" key="2">
    <source>
        <dbReference type="Pfam" id="PF13038"/>
    </source>
</evidence>
<evidence type="ECO:0000313" key="4">
    <source>
        <dbReference type="Proteomes" id="UP000270468"/>
    </source>
</evidence>
<evidence type="ECO:0000313" key="3">
    <source>
        <dbReference type="EMBL" id="VDC24799.1"/>
    </source>
</evidence>
<feature type="transmembrane region" description="Helical" evidence="1">
    <location>
        <begin position="6"/>
        <end position="24"/>
    </location>
</feature>
<feature type="transmembrane region" description="Helical" evidence="1">
    <location>
        <begin position="100"/>
        <end position="122"/>
    </location>
</feature>
<dbReference type="OrthoDB" id="2440823at2"/>
<organism evidence="3 4">
    <name type="scientific">Filibacter tadaridae</name>
    <dbReference type="NCBI Taxonomy" id="2483811"/>
    <lineage>
        <taxon>Bacteria</taxon>
        <taxon>Bacillati</taxon>
        <taxon>Bacillota</taxon>
        <taxon>Bacilli</taxon>
        <taxon>Bacillales</taxon>
        <taxon>Caryophanaceae</taxon>
        <taxon>Filibacter</taxon>
    </lineage>
</organism>
<dbReference type="AlphaFoldDB" id="A0A3P5X8N5"/>